<proteinExistence type="inferred from homology"/>
<dbReference type="HOGENOM" id="CLU_025068_0_1_1"/>
<dbReference type="RefSeq" id="XP_007715666.1">
    <property type="nucleotide sequence ID" value="XM_007717476.1"/>
</dbReference>
<dbReference type="GO" id="GO:0006099">
    <property type="term" value="P:tricarboxylic acid cycle"/>
    <property type="evidence" value="ECO:0007669"/>
    <property type="project" value="TreeGrafter"/>
</dbReference>
<comment type="similarity">
    <text evidence="1 3">Belongs to the citrate synthase family.</text>
</comment>
<dbReference type="OrthoDB" id="435022at2759"/>
<dbReference type="Gene3D" id="1.10.580.10">
    <property type="entry name" value="Citrate Synthase, domain 1"/>
    <property type="match status" value="1"/>
</dbReference>
<dbReference type="eggNOG" id="KOG2617">
    <property type="taxonomic scope" value="Eukaryota"/>
</dbReference>
<dbReference type="InterPro" id="IPR036969">
    <property type="entry name" value="Citrate_synthase_sf"/>
</dbReference>
<dbReference type="GO" id="GO:0005975">
    <property type="term" value="P:carbohydrate metabolic process"/>
    <property type="evidence" value="ECO:0007669"/>
    <property type="project" value="TreeGrafter"/>
</dbReference>
<organism evidence="4 5">
    <name type="scientific">Cochliobolus carbonum (strain 26-R-13)</name>
    <name type="common">Maize leaf spot fungus</name>
    <name type="synonym">Bipolaris zeicola</name>
    <dbReference type="NCBI Taxonomy" id="930089"/>
    <lineage>
        <taxon>Eukaryota</taxon>
        <taxon>Fungi</taxon>
        <taxon>Dikarya</taxon>
        <taxon>Ascomycota</taxon>
        <taxon>Pezizomycotina</taxon>
        <taxon>Dothideomycetes</taxon>
        <taxon>Pleosporomycetidae</taxon>
        <taxon>Pleosporales</taxon>
        <taxon>Pleosporineae</taxon>
        <taxon>Pleosporaceae</taxon>
        <taxon>Bipolaris</taxon>
    </lineage>
</organism>
<evidence type="ECO:0000313" key="4">
    <source>
        <dbReference type="EMBL" id="EUC30035.1"/>
    </source>
</evidence>
<dbReference type="EMBL" id="KI964718">
    <property type="protein sequence ID" value="EUC30035.1"/>
    <property type="molecule type" value="Genomic_DNA"/>
</dbReference>
<dbReference type="Proteomes" id="UP000053841">
    <property type="component" value="Unassembled WGS sequence"/>
</dbReference>
<evidence type="ECO:0000256" key="2">
    <source>
        <dbReference type="ARBA" id="ARBA00022679"/>
    </source>
</evidence>
<keyword evidence="5" id="KW-1185">Reference proteome</keyword>
<dbReference type="PANTHER" id="PTHR11739:SF4">
    <property type="entry name" value="CITRATE SYNTHASE, PEROXISOMAL"/>
    <property type="match status" value="1"/>
</dbReference>
<keyword evidence="2 3" id="KW-0808">Transferase</keyword>
<protein>
    <recommendedName>
        <fullName evidence="3">Citrate synthase</fullName>
    </recommendedName>
</protein>
<dbReference type="Pfam" id="PF00285">
    <property type="entry name" value="Citrate_synt"/>
    <property type="match status" value="1"/>
</dbReference>
<dbReference type="InterPro" id="IPR016143">
    <property type="entry name" value="Citrate_synth-like_sm_a-sub"/>
</dbReference>
<reference evidence="4 5" key="1">
    <citation type="journal article" date="2013" name="PLoS Genet.">
        <title>Comparative genome structure, secondary metabolite, and effector coding capacity across Cochliobolus pathogens.</title>
        <authorList>
            <person name="Condon B.J."/>
            <person name="Leng Y."/>
            <person name="Wu D."/>
            <person name="Bushley K.E."/>
            <person name="Ohm R.A."/>
            <person name="Otillar R."/>
            <person name="Martin J."/>
            <person name="Schackwitz W."/>
            <person name="Grimwood J."/>
            <person name="MohdZainudin N."/>
            <person name="Xue C."/>
            <person name="Wang R."/>
            <person name="Manning V.A."/>
            <person name="Dhillon B."/>
            <person name="Tu Z.J."/>
            <person name="Steffenson B.J."/>
            <person name="Salamov A."/>
            <person name="Sun H."/>
            <person name="Lowry S."/>
            <person name="LaButti K."/>
            <person name="Han J."/>
            <person name="Copeland A."/>
            <person name="Lindquist E."/>
            <person name="Barry K."/>
            <person name="Schmutz J."/>
            <person name="Baker S.E."/>
            <person name="Ciuffetti L.M."/>
            <person name="Grigoriev I.V."/>
            <person name="Zhong S."/>
            <person name="Turgeon B.G."/>
        </authorList>
    </citation>
    <scope>NUCLEOTIDE SEQUENCE [LARGE SCALE GENOMIC DNA]</scope>
    <source>
        <strain evidence="4 5">26-R-13</strain>
    </source>
</reference>
<name>W6XXM4_COCC2</name>
<dbReference type="GO" id="GO:0005759">
    <property type="term" value="C:mitochondrial matrix"/>
    <property type="evidence" value="ECO:0007669"/>
    <property type="project" value="TreeGrafter"/>
</dbReference>
<dbReference type="PRINTS" id="PR00143">
    <property type="entry name" value="CITRTSNTHASE"/>
</dbReference>
<dbReference type="AlphaFoldDB" id="W6XXM4"/>
<evidence type="ECO:0000256" key="3">
    <source>
        <dbReference type="RuleBase" id="RU000441"/>
    </source>
</evidence>
<gene>
    <name evidence="4" type="ORF">COCCADRAFT_104929</name>
</gene>
<dbReference type="SUPFAM" id="SSF48256">
    <property type="entry name" value="Citrate synthase"/>
    <property type="match status" value="1"/>
</dbReference>
<accession>W6XXM4</accession>
<sequence>MSNGFLLVKDSRTTLEYRVPIQRNSVLATAFKDIKAPSSSGNRADKVGSGLRVHDPGLLNTTVVETGVSFADGERDLLLFRGYSLEQLWQSDYEDMLHLMVWAKYPTPVQKESLRRLLIAAMLEVPKNVFEIVSAFPSSSPPMPMVVAGLAAYLGSNPAMIPASSGGNIYQGNIEKTDEAIINTIAAYAVIVGMAACHRKGIEFTAPSLDYSFVENLFHMSGMVDDLTGRPDAMKVSCFRRFAALNMDHGMALAVFSTMVTASSLTDPVSCLIASLAAAYGPLHFGATEAAHLSLRSIGDKSKVPEFISEVKQGKRKLFGYGHRTYKGTDPRVRPIKELIEDSGANSDRLIEIAREIERLASNDDYFTSRGLHPNADFYGNFVFTAVGFQSDFIPIAMISQRLIGIMAHWREAMVRGIKLFRPSHIYTGDTEPVYTASAKL</sequence>
<dbReference type="InterPro" id="IPR016142">
    <property type="entry name" value="Citrate_synth-like_lrg_a-sub"/>
</dbReference>
<dbReference type="KEGG" id="bze:COCCADRAFT_104929"/>
<dbReference type="Gene3D" id="1.10.230.10">
    <property type="entry name" value="Cytochrome P450-Terp, domain 2"/>
    <property type="match status" value="1"/>
</dbReference>
<dbReference type="STRING" id="930089.W6XXM4"/>
<dbReference type="InterPro" id="IPR002020">
    <property type="entry name" value="Citrate_synthase"/>
</dbReference>
<evidence type="ECO:0000256" key="1">
    <source>
        <dbReference type="ARBA" id="ARBA00010566"/>
    </source>
</evidence>
<dbReference type="GO" id="GO:0046912">
    <property type="term" value="F:acyltransferase activity, acyl groups converted into alkyl on transfer"/>
    <property type="evidence" value="ECO:0007669"/>
    <property type="project" value="InterPro"/>
</dbReference>
<dbReference type="PANTHER" id="PTHR11739">
    <property type="entry name" value="CITRATE SYNTHASE"/>
    <property type="match status" value="1"/>
</dbReference>
<evidence type="ECO:0000313" key="5">
    <source>
        <dbReference type="Proteomes" id="UP000053841"/>
    </source>
</evidence>
<dbReference type="GeneID" id="19143120"/>